<dbReference type="InterPro" id="IPR006684">
    <property type="entry name" value="YbgC/YbaW"/>
</dbReference>
<dbReference type="InterPro" id="IPR014166">
    <property type="entry name" value="Tol-Pal_acyl-CoA_thioesterase"/>
</dbReference>
<dbReference type="PANTHER" id="PTHR31793">
    <property type="entry name" value="4-HYDROXYBENZOYL-COA THIOESTERASE FAMILY MEMBER"/>
    <property type="match status" value="1"/>
</dbReference>
<dbReference type="Gene3D" id="3.10.129.10">
    <property type="entry name" value="Hotdog Thioesterase"/>
    <property type="match status" value="1"/>
</dbReference>
<dbReference type="EMBL" id="FLUO01000001">
    <property type="protein sequence ID" value="SBV97037.1"/>
    <property type="molecule type" value="Genomic_DNA"/>
</dbReference>
<organism evidence="3">
    <name type="scientific">uncultured Alphaproteobacteria bacterium</name>
    <dbReference type="NCBI Taxonomy" id="91750"/>
    <lineage>
        <taxon>Bacteria</taxon>
        <taxon>Pseudomonadati</taxon>
        <taxon>Pseudomonadota</taxon>
        <taxon>Alphaproteobacteria</taxon>
        <taxon>environmental samples</taxon>
    </lineage>
</organism>
<dbReference type="FunFam" id="3.10.129.10:FF:000004">
    <property type="entry name" value="Tol-pal system-associated acyl-CoA thioesterase"/>
    <property type="match status" value="1"/>
</dbReference>
<sequence>MQHDAITRAAGEGGASRFEDDAHVLTVRVYYEDTDAGGVVYYANYLKYAERARSAMLRLGGWENGRLTRGEYPGQDGGVMFVMRAFAVDYRRSAVLDDLLTVRTRVTRIKGATLEMAQTVMRGDEILVEAQAKLACVSATSLRPARIPEALRADLAARMR</sequence>
<dbReference type="AlphaFoldDB" id="A0A212JC58"/>
<dbReference type="PANTHER" id="PTHR31793:SF37">
    <property type="entry name" value="ACYL-COA THIOESTER HYDROLASE YBGC"/>
    <property type="match status" value="1"/>
</dbReference>
<dbReference type="NCBIfam" id="TIGR00051">
    <property type="entry name" value="YbgC/FadM family acyl-CoA thioesterase"/>
    <property type="match status" value="1"/>
</dbReference>
<proteinExistence type="inferred from homology"/>
<dbReference type="CDD" id="cd00586">
    <property type="entry name" value="4HBT"/>
    <property type="match status" value="1"/>
</dbReference>
<comment type="similarity">
    <text evidence="1">Belongs to the 4-hydroxybenzoyl-CoA thioesterase family.</text>
</comment>
<evidence type="ECO:0000313" key="3">
    <source>
        <dbReference type="EMBL" id="SBV97037.1"/>
    </source>
</evidence>
<protein>
    <submittedName>
        <fullName evidence="3">Putative enzyme</fullName>
        <ecNumber evidence="3">3.1.2.-</ecNumber>
    </submittedName>
</protein>
<dbReference type="InterPro" id="IPR050563">
    <property type="entry name" value="4-hydroxybenzoyl-CoA_TE"/>
</dbReference>
<accession>A0A212JC58</accession>
<dbReference type="GO" id="GO:0047617">
    <property type="term" value="F:fatty acyl-CoA hydrolase activity"/>
    <property type="evidence" value="ECO:0007669"/>
    <property type="project" value="TreeGrafter"/>
</dbReference>
<dbReference type="SUPFAM" id="SSF54637">
    <property type="entry name" value="Thioesterase/thiol ester dehydrase-isomerase"/>
    <property type="match status" value="1"/>
</dbReference>
<dbReference type="Pfam" id="PF13279">
    <property type="entry name" value="4HBT_2"/>
    <property type="match status" value="1"/>
</dbReference>
<reference evidence="3" key="1">
    <citation type="submission" date="2016-04" db="EMBL/GenBank/DDBJ databases">
        <authorList>
            <person name="Evans L.H."/>
            <person name="Alamgir A."/>
            <person name="Owens N."/>
            <person name="Weber N.D."/>
            <person name="Virtaneva K."/>
            <person name="Barbian K."/>
            <person name="Babar A."/>
            <person name="Rosenke K."/>
        </authorList>
    </citation>
    <scope>NUCLEOTIDE SEQUENCE</scope>
    <source>
        <strain evidence="3">86</strain>
    </source>
</reference>
<name>A0A212JC58_9PROT</name>
<gene>
    <name evidence="3" type="ORF">KL86APRO_10835</name>
</gene>
<dbReference type="InterPro" id="IPR029069">
    <property type="entry name" value="HotDog_dom_sf"/>
</dbReference>
<dbReference type="PIRSF" id="PIRSF003230">
    <property type="entry name" value="YbgC"/>
    <property type="match status" value="1"/>
</dbReference>
<evidence type="ECO:0000256" key="1">
    <source>
        <dbReference type="ARBA" id="ARBA00005953"/>
    </source>
</evidence>
<dbReference type="EC" id="3.1.2.-" evidence="3"/>
<keyword evidence="2 3" id="KW-0378">Hydrolase</keyword>
<dbReference type="NCBIfam" id="TIGR02799">
    <property type="entry name" value="thio_ybgC"/>
    <property type="match status" value="1"/>
</dbReference>
<evidence type="ECO:0000256" key="2">
    <source>
        <dbReference type="ARBA" id="ARBA00022801"/>
    </source>
</evidence>